<reference evidence="12 13" key="1">
    <citation type="submission" date="2021-08" db="EMBL/GenBank/DDBJ databases">
        <title>complete genome sequencing of Deefgea sp. D25.</title>
        <authorList>
            <person name="Bae J.-W."/>
            <person name="Gim D.-H."/>
        </authorList>
    </citation>
    <scope>NUCLEOTIDE SEQUENCE [LARGE SCALE GENOMIC DNA]</scope>
    <source>
        <strain evidence="12 13">D25</strain>
    </source>
</reference>
<dbReference type="Proteomes" id="UP000825679">
    <property type="component" value="Chromosome"/>
</dbReference>
<evidence type="ECO:0000256" key="2">
    <source>
        <dbReference type="ARBA" id="ARBA00004429"/>
    </source>
</evidence>
<organism evidence="12 13">
    <name type="scientific">Deefgea tanakiae</name>
    <dbReference type="NCBI Taxonomy" id="2865840"/>
    <lineage>
        <taxon>Bacteria</taxon>
        <taxon>Pseudomonadati</taxon>
        <taxon>Pseudomonadota</taxon>
        <taxon>Betaproteobacteria</taxon>
        <taxon>Neisseriales</taxon>
        <taxon>Chitinibacteraceae</taxon>
        <taxon>Deefgea</taxon>
    </lineage>
</organism>
<dbReference type="Pfam" id="PF07219">
    <property type="entry name" value="HemY_N"/>
    <property type="match status" value="1"/>
</dbReference>
<keyword evidence="7 10" id="KW-1133">Transmembrane helix</keyword>
<proteinExistence type="predicted"/>
<accession>A0ABX8Z540</accession>
<evidence type="ECO:0000259" key="11">
    <source>
        <dbReference type="Pfam" id="PF07219"/>
    </source>
</evidence>
<keyword evidence="4" id="KW-1003">Cell membrane</keyword>
<sequence>MKFLIWFIGLFALAVGLTLFAEFNSGYALIFLPPWRVEISLNIFIVLLITSVILLYLALRMFAELSGLPERVRQYRARQQERASVQLEREARIAFYEGRYQRAERLASEAFAAALHADDAFAANGLLGARAAHAMRDYDKRNTYFEKLQARLGQQHLATLMSMADLFLDERRYNEASQAIVAAREITPKLTAAMKIELRLRQKERNPEAVLKLVEQLTRSDAMDAEQAAHIRIAAYQQQLRQHPMTARELKDWSRKLPETERLNPQLTASVASQYQEQGESLLARDTLAAAIDAEWSAELIEQYGQLDLTGEALTQQLQQAEQWLKLHPNDHRLLLTLGRLCSQRELWGKAQTYFEASIAIKATAIAHAELAGLLDFLERNEESNFHYRASLAIALAK</sequence>
<dbReference type="RefSeq" id="WP_221006046.1">
    <property type="nucleotide sequence ID" value="NZ_CP081150.1"/>
</dbReference>
<comment type="pathway">
    <text evidence="3">Porphyrin-containing compound metabolism; protoheme biosynthesis.</text>
</comment>
<evidence type="ECO:0000256" key="3">
    <source>
        <dbReference type="ARBA" id="ARBA00004744"/>
    </source>
</evidence>
<comment type="subcellular location">
    <subcellularLocation>
        <location evidence="2">Cell inner membrane</location>
        <topology evidence="2">Multi-pass membrane protein</topology>
    </subcellularLocation>
</comment>
<evidence type="ECO:0000313" key="13">
    <source>
        <dbReference type="Proteomes" id="UP000825679"/>
    </source>
</evidence>
<keyword evidence="13" id="KW-1185">Reference proteome</keyword>
<evidence type="ECO:0000256" key="6">
    <source>
        <dbReference type="ARBA" id="ARBA00022692"/>
    </source>
</evidence>
<dbReference type="InterPro" id="IPR011990">
    <property type="entry name" value="TPR-like_helical_dom_sf"/>
</dbReference>
<evidence type="ECO:0000256" key="1">
    <source>
        <dbReference type="ARBA" id="ARBA00002962"/>
    </source>
</evidence>
<evidence type="ECO:0000256" key="9">
    <source>
        <dbReference type="ARBA" id="ARBA00023244"/>
    </source>
</evidence>
<evidence type="ECO:0000256" key="7">
    <source>
        <dbReference type="ARBA" id="ARBA00022989"/>
    </source>
</evidence>
<dbReference type="SUPFAM" id="SSF48452">
    <property type="entry name" value="TPR-like"/>
    <property type="match status" value="1"/>
</dbReference>
<keyword evidence="6 10" id="KW-0812">Transmembrane</keyword>
<dbReference type="Gene3D" id="1.25.40.10">
    <property type="entry name" value="Tetratricopeptide repeat domain"/>
    <property type="match status" value="2"/>
</dbReference>
<keyword evidence="9" id="KW-0627">Porphyrin biosynthesis</keyword>
<protein>
    <submittedName>
        <fullName evidence="12">Heme biosynthesis protein HemY</fullName>
    </submittedName>
</protein>
<evidence type="ECO:0000256" key="4">
    <source>
        <dbReference type="ARBA" id="ARBA00022475"/>
    </source>
</evidence>
<dbReference type="NCBIfam" id="TIGR00540">
    <property type="entry name" value="TPR_hemY_coli"/>
    <property type="match status" value="1"/>
</dbReference>
<evidence type="ECO:0000313" key="12">
    <source>
        <dbReference type="EMBL" id="QZA77666.1"/>
    </source>
</evidence>
<evidence type="ECO:0000256" key="10">
    <source>
        <dbReference type="SAM" id="Phobius"/>
    </source>
</evidence>
<gene>
    <name evidence="12" type="ORF">K4H28_15570</name>
</gene>
<feature type="domain" description="HemY N-terminal" evidence="11">
    <location>
        <begin position="26"/>
        <end position="135"/>
    </location>
</feature>
<evidence type="ECO:0000256" key="8">
    <source>
        <dbReference type="ARBA" id="ARBA00023136"/>
    </source>
</evidence>
<dbReference type="InterPro" id="IPR010817">
    <property type="entry name" value="HemY_N"/>
</dbReference>
<name>A0ABX8Z540_9NEIS</name>
<keyword evidence="8 10" id="KW-0472">Membrane</keyword>
<evidence type="ECO:0000256" key="5">
    <source>
        <dbReference type="ARBA" id="ARBA00022519"/>
    </source>
</evidence>
<dbReference type="EMBL" id="CP081150">
    <property type="protein sequence ID" value="QZA77666.1"/>
    <property type="molecule type" value="Genomic_DNA"/>
</dbReference>
<keyword evidence="5" id="KW-0997">Cell inner membrane</keyword>
<feature type="transmembrane region" description="Helical" evidence="10">
    <location>
        <begin position="39"/>
        <end position="59"/>
    </location>
</feature>
<dbReference type="InterPro" id="IPR005254">
    <property type="entry name" value="Heme_biosyn_assoc_TPR_pro"/>
</dbReference>
<comment type="function">
    <text evidence="1">Involved in a late step of protoheme IX synthesis.</text>
</comment>